<evidence type="ECO:0000313" key="2">
    <source>
        <dbReference type="EMBL" id="GAA4338746.1"/>
    </source>
</evidence>
<dbReference type="Proteomes" id="UP001500582">
    <property type="component" value="Unassembled WGS sequence"/>
</dbReference>
<dbReference type="EMBL" id="BAABFT010000021">
    <property type="protein sequence ID" value="GAA4338746.1"/>
    <property type="molecule type" value="Genomic_DNA"/>
</dbReference>
<dbReference type="InterPro" id="IPR036388">
    <property type="entry name" value="WH-like_DNA-bd_sf"/>
</dbReference>
<accession>A0ABP8HG57</accession>
<dbReference type="InterPro" id="IPR000792">
    <property type="entry name" value="Tscrpt_reg_LuxR_C"/>
</dbReference>
<dbReference type="PROSITE" id="PS50043">
    <property type="entry name" value="HTH_LUXR_2"/>
    <property type="match status" value="1"/>
</dbReference>
<name>A0ABP8HG57_9SPHI</name>
<dbReference type="SUPFAM" id="SSF46894">
    <property type="entry name" value="C-terminal effector domain of the bipartite response regulators"/>
    <property type="match status" value="1"/>
</dbReference>
<organism evidence="2 3">
    <name type="scientific">Mucilaginibacter gynuensis</name>
    <dbReference type="NCBI Taxonomy" id="1302236"/>
    <lineage>
        <taxon>Bacteria</taxon>
        <taxon>Pseudomonadati</taxon>
        <taxon>Bacteroidota</taxon>
        <taxon>Sphingobacteriia</taxon>
        <taxon>Sphingobacteriales</taxon>
        <taxon>Sphingobacteriaceae</taxon>
        <taxon>Mucilaginibacter</taxon>
    </lineage>
</organism>
<evidence type="ECO:0000313" key="3">
    <source>
        <dbReference type="Proteomes" id="UP001500582"/>
    </source>
</evidence>
<dbReference type="SMART" id="SM00421">
    <property type="entry name" value="HTH_LUXR"/>
    <property type="match status" value="1"/>
</dbReference>
<dbReference type="InterPro" id="IPR016032">
    <property type="entry name" value="Sig_transdc_resp-reg_C-effctor"/>
</dbReference>
<dbReference type="Gene3D" id="1.10.10.10">
    <property type="entry name" value="Winged helix-like DNA-binding domain superfamily/Winged helix DNA-binding domain"/>
    <property type="match status" value="1"/>
</dbReference>
<feature type="domain" description="HTH luxR-type" evidence="1">
    <location>
        <begin position="37"/>
        <end position="100"/>
    </location>
</feature>
<gene>
    <name evidence="2" type="ORF">GCM10023149_48950</name>
</gene>
<evidence type="ECO:0000259" key="1">
    <source>
        <dbReference type="PROSITE" id="PS50043"/>
    </source>
</evidence>
<dbReference type="RefSeq" id="WP_345213848.1">
    <property type="nucleotide sequence ID" value="NZ_BAABFT010000021.1"/>
</dbReference>
<reference evidence="3" key="1">
    <citation type="journal article" date="2019" name="Int. J. Syst. Evol. Microbiol.">
        <title>The Global Catalogue of Microorganisms (GCM) 10K type strain sequencing project: providing services to taxonomists for standard genome sequencing and annotation.</title>
        <authorList>
            <consortium name="The Broad Institute Genomics Platform"/>
            <consortium name="The Broad Institute Genome Sequencing Center for Infectious Disease"/>
            <person name="Wu L."/>
            <person name="Ma J."/>
        </authorList>
    </citation>
    <scope>NUCLEOTIDE SEQUENCE [LARGE SCALE GENOMIC DNA]</scope>
    <source>
        <strain evidence="3">JCM 17705</strain>
    </source>
</reference>
<protein>
    <recommendedName>
        <fullName evidence="1">HTH luxR-type domain-containing protein</fullName>
    </recommendedName>
</protein>
<sequence length="104" mass="11532">MLTQRIPLSSLSSSDGYLTVSINLNYCAEDSAKPALQIIPIDELTNAERRVIKLISLPAKNIAHHLNISVHTVKKHIANMLDKTGCVSSRELALWAERKNILTN</sequence>
<comment type="caution">
    <text evidence="2">The sequence shown here is derived from an EMBL/GenBank/DDBJ whole genome shotgun (WGS) entry which is preliminary data.</text>
</comment>
<keyword evidence="3" id="KW-1185">Reference proteome</keyword>
<dbReference type="Pfam" id="PF00196">
    <property type="entry name" value="GerE"/>
    <property type="match status" value="1"/>
</dbReference>
<proteinExistence type="predicted"/>